<gene>
    <name evidence="8" type="ORF">OSB1V03_LOCUS982</name>
</gene>
<keyword evidence="9" id="KW-1185">Reference proteome</keyword>
<dbReference type="PROSITE" id="PS50404">
    <property type="entry name" value="GST_NTER"/>
    <property type="match status" value="1"/>
</dbReference>
<dbReference type="PROSITE" id="PS50405">
    <property type="entry name" value="GST_CTER"/>
    <property type="match status" value="1"/>
</dbReference>
<dbReference type="SFLD" id="SFLDS00019">
    <property type="entry name" value="Glutathione_Transferase_(cytos"/>
    <property type="match status" value="1"/>
</dbReference>
<dbReference type="PANTHER" id="PTHR11571">
    <property type="entry name" value="GLUTATHIONE S-TRANSFERASE"/>
    <property type="match status" value="1"/>
</dbReference>
<dbReference type="CDD" id="cd03075">
    <property type="entry name" value="GST_N_Mu"/>
    <property type="match status" value="1"/>
</dbReference>
<proteinExistence type="inferred from homology"/>
<dbReference type="SUPFAM" id="SSF52833">
    <property type="entry name" value="Thioredoxin-like"/>
    <property type="match status" value="1"/>
</dbReference>
<sequence length="195" mass="22422">MSNTTTPTLGYYRLQGIAQPIRLLLAYTGTAYTDKQYDYGLTADTYRVHWLKDKFTLGLEFPNLPYYLDGDVRLTQSHAIMRYVGRRHGLVATDETGLVRQDMLEQQLVDIRVAFAMGVPFSWGNNFTADKAKYINDTLPPQLAQLSRFLGDNQWFTGRNINYVDFLAYQQLDWLRQLSPETLATVWTESDMGAQ</sequence>
<dbReference type="InterPro" id="IPR036282">
    <property type="entry name" value="Glutathione-S-Trfase_C_sf"/>
</dbReference>
<dbReference type="EMBL" id="CAJPIZ010000255">
    <property type="protein sequence ID" value="CAG2100927.1"/>
    <property type="molecule type" value="Genomic_DNA"/>
</dbReference>
<feature type="domain" description="GST N-terminal" evidence="6">
    <location>
        <begin position="5"/>
        <end position="92"/>
    </location>
</feature>
<reference evidence="8" key="1">
    <citation type="submission" date="2020-11" db="EMBL/GenBank/DDBJ databases">
        <authorList>
            <person name="Tran Van P."/>
        </authorList>
    </citation>
    <scope>NUCLEOTIDE SEQUENCE</scope>
</reference>
<dbReference type="Gene3D" id="1.20.1050.10">
    <property type="match status" value="1"/>
</dbReference>
<dbReference type="GO" id="GO:0004364">
    <property type="term" value="F:glutathione transferase activity"/>
    <property type="evidence" value="ECO:0007669"/>
    <property type="project" value="UniProtKB-EC"/>
</dbReference>
<dbReference type="InterPro" id="IPR036249">
    <property type="entry name" value="Thioredoxin-like_sf"/>
</dbReference>
<dbReference type="Pfam" id="PF02798">
    <property type="entry name" value="GST_N"/>
    <property type="match status" value="1"/>
</dbReference>
<keyword evidence="4" id="KW-0808">Transferase</keyword>
<protein>
    <recommendedName>
        <fullName evidence="3">glutathione transferase</fullName>
        <ecNumber evidence="3">2.5.1.18</ecNumber>
    </recommendedName>
</protein>
<comment type="function">
    <text evidence="1">Conjugation of reduced glutathione to a wide number of exogenous and endogenous hydrophobic electrophiles.</text>
</comment>
<comment type="similarity">
    <text evidence="2">Belongs to the GST superfamily. Mu family.</text>
</comment>
<dbReference type="PANTHER" id="PTHR11571:SF222">
    <property type="entry name" value="GLUTATHIONE TRANSFERASE"/>
    <property type="match status" value="1"/>
</dbReference>
<feature type="domain" description="GST C-terminal" evidence="7">
    <location>
        <begin position="94"/>
        <end position="195"/>
    </location>
</feature>
<dbReference type="Proteomes" id="UP000759131">
    <property type="component" value="Unassembled WGS sequence"/>
</dbReference>
<dbReference type="Gene3D" id="3.40.30.10">
    <property type="entry name" value="Glutaredoxin"/>
    <property type="match status" value="1"/>
</dbReference>
<evidence type="ECO:0000259" key="7">
    <source>
        <dbReference type="PROSITE" id="PS50405"/>
    </source>
</evidence>
<dbReference type="InterPro" id="IPR050213">
    <property type="entry name" value="GST_superfamily"/>
</dbReference>
<evidence type="ECO:0000313" key="9">
    <source>
        <dbReference type="Proteomes" id="UP000759131"/>
    </source>
</evidence>
<organism evidence="8">
    <name type="scientific">Medioppia subpectinata</name>
    <dbReference type="NCBI Taxonomy" id="1979941"/>
    <lineage>
        <taxon>Eukaryota</taxon>
        <taxon>Metazoa</taxon>
        <taxon>Ecdysozoa</taxon>
        <taxon>Arthropoda</taxon>
        <taxon>Chelicerata</taxon>
        <taxon>Arachnida</taxon>
        <taxon>Acari</taxon>
        <taxon>Acariformes</taxon>
        <taxon>Sarcoptiformes</taxon>
        <taxon>Oribatida</taxon>
        <taxon>Brachypylina</taxon>
        <taxon>Oppioidea</taxon>
        <taxon>Oppiidae</taxon>
        <taxon>Medioppia</taxon>
    </lineage>
</organism>
<dbReference type="InterPro" id="IPR010987">
    <property type="entry name" value="Glutathione-S-Trfase_C-like"/>
</dbReference>
<name>A0A7R9PTR4_9ACAR</name>
<dbReference type="InterPro" id="IPR004046">
    <property type="entry name" value="GST_C"/>
</dbReference>
<dbReference type="InterPro" id="IPR040079">
    <property type="entry name" value="Glutathione_S-Trfase"/>
</dbReference>
<dbReference type="OrthoDB" id="414243at2759"/>
<evidence type="ECO:0000313" key="8">
    <source>
        <dbReference type="EMBL" id="CAD7620497.1"/>
    </source>
</evidence>
<dbReference type="Pfam" id="PF14497">
    <property type="entry name" value="GST_C_3"/>
    <property type="match status" value="1"/>
</dbReference>
<evidence type="ECO:0000256" key="3">
    <source>
        <dbReference type="ARBA" id="ARBA00012452"/>
    </source>
</evidence>
<evidence type="ECO:0000256" key="5">
    <source>
        <dbReference type="ARBA" id="ARBA00047960"/>
    </source>
</evidence>
<dbReference type="EC" id="2.5.1.18" evidence="3"/>
<dbReference type="SUPFAM" id="SSF47616">
    <property type="entry name" value="GST C-terminal domain-like"/>
    <property type="match status" value="1"/>
</dbReference>
<evidence type="ECO:0000256" key="1">
    <source>
        <dbReference type="ARBA" id="ARBA00003701"/>
    </source>
</evidence>
<evidence type="ECO:0000256" key="2">
    <source>
        <dbReference type="ARBA" id="ARBA00005861"/>
    </source>
</evidence>
<dbReference type="AlphaFoldDB" id="A0A7R9PTR4"/>
<dbReference type="InterPro" id="IPR004045">
    <property type="entry name" value="Glutathione_S-Trfase_N"/>
</dbReference>
<dbReference type="EMBL" id="OC854830">
    <property type="protein sequence ID" value="CAD7620497.1"/>
    <property type="molecule type" value="Genomic_DNA"/>
</dbReference>
<evidence type="ECO:0000259" key="6">
    <source>
        <dbReference type="PROSITE" id="PS50404"/>
    </source>
</evidence>
<dbReference type="GO" id="GO:0006749">
    <property type="term" value="P:glutathione metabolic process"/>
    <property type="evidence" value="ECO:0007669"/>
    <property type="project" value="TreeGrafter"/>
</dbReference>
<evidence type="ECO:0000256" key="4">
    <source>
        <dbReference type="ARBA" id="ARBA00022679"/>
    </source>
</evidence>
<accession>A0A7R9PTR4</accession>
<comment type="catalytic activity">
    <reaction evidence="5">
        <text>RX + glutathione = an S-substituted glutathione + a halide anion + H(+)</text>
        <dbReference type="Rhea" id="RHEA:16437"/>
        <dbReference type="ChEBI" id="CHEBI:15378"/>
        <dbReference type="ChEBI" id="CHEBI:16042"/>
        <dbReference type="ChEBI" id="CHEBI:17792"/>
        <dbReference type="ChEBI" id="CHEBI:57925"/>
        <dbReference type="ChEBI" id="CHEBI:90779"/>
        <dbReference type="EC" id="2.5.1.18"/>
    </reaction>
</comment>